<dbReference type="STRING" id="1524460.IX84_04050"/>
<dbReference type="CDD" id="cd02258">
    <property type="entry name" value="Peptidase_C25_N"/>
    <property type="match status" value="1"/>
</dbReference>
<evidence type="ECO:0000256" key="2">
    <source>
        <dbReference type="SAM" id="SignalP"/>
    </source>
</evidence>
<dbReference type="InterPro" id="IPR029030">
    <property type="entry name" value="Caspase-like_dom_sf"/>
</dbReference>
<dbReference type="InterPro" id="IPR029031">
    <property type="entry name" value="Gingipain_N_sf"/>
</dbReference>
<feature type="domain" description="Gingipain" evidence="3">
    <location>
        <begin position="555"/>
        <end position="918"/>
    </location>
</feature>
<dbReference type="Gene3D" id="3.40.50.1460">
    <property type="match status" value="1"/>
</dbReference>
<protein>
    <recommendedName>
        <fullName evidence="3">Gingipain domain-containing protein</fullName>
    </recommendedName>
</protein>
<dbReference type="Pfam" id="PF01364">
    <property type="entry name" value="Peptidase_C25"/>
    <property type="match status" value="1"/>
</dbReference>
<organism evidence="4 5">
    <name type="scientific">Phaeodactylibacter xiamenensis</name>
    <dbReference type="NCBI Taxonomy" id="1524460"/>
    <lineage>
        <taxon>Bacteria</taxon>
        <taxon>Pseudomonadati</taxon>
        <taxon>Bacteroidota</taxon>
        <taxon>Saprospiria</taxon>
        <taxon>Saprospirales</taxon>
        <taxon>Haliscomenobacteraceae</taxon>
        <taxon>Phaeodactylibacter</taxon>
    </lineage>
</organism>
<evidence type="ECO:0000256" key="1">
    <source>
        <dbReference type="ARBA" id="ARBA00022729"/>
    </source>
</evidence>
<keyword evidence="1 2" id="KW-0732">Signal</keyword>
<dbReference type="InterPro" id="IPR001769">
    <property type="entry name" value="Gingipain"/>
</dbReference>
<dbReference type="SUPFAM" id="SSF52129">
    <property type="entry name" value="Caspase-like"/>
    <property type="match status" value="1"/>
</dbReference>
<keyword evidence="5" id="KW-1185">Reference proteome</keyword>
<dbReference type="EMBL" id="JPOS01000012">
    <property type="protein sequence ID" value="KGE88973.1"/>
    <property type="molecule type" value="Genomic_DNA"/>
</dbReference>
<dbReference type="Gene3D" id="2.60.40.4070">
    <property type="match status" value="1"/>
</dbReference>
<comment type="caution">
    <text evidence="4">The sequence shown here is derived from an EMBL/GenBank/DDBJ whole genome shotgun (WGS) entry which is preliminary data.</text>
</comment>
<feature type="chain" id="PRO_5001947859" description="Gingipain domain-containing protein" evidence="2">
    <location>
        <begin position="20"/>
        <end position="1293"/>
    </location>
</feature>
<dbReference type="Proteomes" id="UP000029736">
    <property type="component" value="Unassembled WGS sequence"/>
</dbReference>
<proteinExistence type="predicted"/>
<dbReference type="Gene3D" id="3.40.50.10390">
    <property type="entry name" value="Gingipain r, domain 1"/>
    <property type="match status" value="1"/>
</dbReference>
<dbReference type="GO" id="GO:0006508">
    <property type="term" value="P:proteolysis"/>
    <property type="evidence" value="ECO:0007669"/>
    <property type="project" value="InterPro"/>
</dbReference>
<dbReference type="GO" id="GO:0008234">
    <property type="term" value="F:cysteine-type peptidase activity"/>
    <property type="evidence" value="ECO:0007669"/>
    <property type="project" value="InterPro"/>
</dbReference>
<feature type="signal peptide" evidence="2">
    <location>
        <begin position="1"/>
        <end position="19"/>
    </location>
</feature>
<evidence type="ECO:0000313" key="4">
    <source>
        <dbReference type="EMBL" id="KGE88973.1"/>
    </source>
</evidence>
<evidence type="ECO:0000259" key="3">
    <source>
        <dbReference type="Pfam" id="PF01364"/>
    </source>
</evidence>
<dbReference type="RefSeq" id="WP_044216726.1">
    <property type="nucleotide sequence ID" value="NZ_JBKAGJ010000031.1"/>
</dbReference>
<name>A0A098SBD1_9BACT</name>
<accession>A0A098SBD1</accession>
<reference evidence="4 5" key="1">
    <citation type="journal article" date="2014" name="Int. J. Syst. Evol. Microbiol.">
        <title>Phaeodactylibacter xiamenensis gen. nov., sp. nov., a member of the family Saprospiraceae isolated from the marine alga Phaeodactylum tricornutum.</title>
        <authorList>
            <person name="Chen Z.Jr."/>
            <person name="Lei X."/>
            <person name="Lai Q."/>
            <person name="Li Y."/>
            <person name="Zhang B."/>
            <person name="Zhang J."/>
            <person name="Zhang H."/>
            <person name="Yang L."/>
            <person name="Zheng W."/>
            <person name="Tian Y."/>
            <person name="Yu Z."/>
            <person name="Xu H.Jr."/>
            <person name="Zheng T."/>
        </authorList>
    </citation>
    <scope>NUCLEOTIDE SEQUENCE [LARGE SCALE GENOMIC DNA]</scope>
    <source>
        <strain evidence="4 5">KD52</strain>
    </source>
</reference>
<dbReference type="NCBIfam" id="NF033707">
    <property type="entry name" value="T9SS_sortase"/>
    <property type="match status" value="1"/>
</dbReference>
<dbReference type="OrthoDB" id="9809780at2"/>
<sequence>MKIFNTLCLFLILAAPLRAQLPMEISKELDWTSEPQRVLADGRVAHYWAFDGAIQGDDVLPIFYQRFKVEGQGQIRVEVLDASYTSFGWEKAPLAAENLGEQLNFETRVNRHREGYYGSLSFVPIIKSGSRYERLSSFKLRISFRPDPGSNLAFRGPNNTETSKLSDGDIYKIAVTETGMHKLTYTFLKDKLGMDIDNIDPARIQLLGIPGGQLPYYSEAPRTDDLAELPVWVSGGNDGSFDNGDYLVFYGQGASIWAYDEDEGKFFWQQNPYDRANYYFIKVSSNNGQRIAEQPSISNTAYTTSSYNNRSVFEPEEINIFHEWSKTQGAGKAWFGDHFKVAREYTYPNLFQFDNLVQTEPVYVDARLALRARIGSSFLMDVAGQTLESNLANSTPAINTSSDNTSQYARYARISDSIFVNTNSSDVTLRYPFPQGSGDNSEGWVDWVQFNVRCNLIYSFTGAQTAFRDIETLNYPSSSFELQNANENLQIWDVSAPLQPRAQQYSLSGNILRFGVETSSLREFVAFDPAGNLLVPEAIGAVPNQNIHGITDADMIIIYHPDFEAGALRLAEHRADFNNISIELVTPEQIFNEFGGGRAEPTAIRDFCRMLYDRSDKFKYLLLVGDASFDNRDIYELGGNFVPSYQDDSLHPVFAYPTDDLYAVLYGSSSNDPLRGDLNISVGRLPVKSNQELEGIVDKIVHYDESASTLGDWRNQLVFVADDGDTNTHQRDADDVAEAVQAQAPFMNLEKIYLDAFPEESTPGGERYPLATEQLNRSVFKGAFAVTYLGHGGPKGWAQERVLNISDILGWDNKNNMPIFITATCTFTGFDDPSFVSAGEEVLLNPRGGAPALMTTVRPVFTGGNKRLTANAMEYILSKSEEGLPYTVGEAYLLGKNQTDDTDNTRKFTLIGDPSMPLALPRYNVATTSVNGVPLNPQDSLRSDTLRALQKVTIAGVVLDNNGNVDTDFNGIVYPTLFDKAQIVSTLGQGENSVFNYRIQNNVIFRGRASVANGQFEFTFVVPKDINYELGSGKISYYAADESRMLDAAGSYEAIQIGGTDPNAIADDMGPQVEVYMNTEDFVFGSVVDPKPTLLVKLSDDNGINVVGNSIGHDLEGVLNEDTQNALLLNDFYESELDDYTKGTVRYPMNELPEGRHRIEVKAWDVANNSATGYTEFVVAGSGEVALQHVLNYPNPFTDRTCFQFDHNLANQEVDVLIQIYTVAGRLVKTLQQTMVTDGALRQDDCIEWDGRDDFGDQLARGVYLYKVKVRALGTGLQARTGESEFEKLVILK</sequence>
<gene>
    <name evidence="4" type="ORF">IX84_04050</name>
</gene>
<evidence type="ECO:0000313" key="5">
    <source>
        <dbReference type="Proteomes" id="UP000029736"/>
    </source>
</evidence>